<keyword evidence="2" id="KW-1133">Transmembrane helix</keyword>
<proteinExistence type="predicted"/>
<keyword evidence="2" id="KW-0472">Membrane</keyword>
<feature type="transmembrane region" description="Helical" evidence="2">
    <location>
        <begin position="62"/>
        <end position="86"/>
    </location>
</feature>
<protein>
    <submittedName>
        <fullName evidence="3">Uncharacterized protein</fullName>
    </submittedName>
</protein>
<gene>
    <name evidence="3" type="ORF">RDB_LOCUS139723</name>
</gene>
<comment type="caution">
    <text evidence="3">The sequence shown here is derived from an EMBL/GenBank/DDBJ whole genome shotgun (WGS) entry which is preliminary data.</text>
</comment>
<feature type="region of interest" description="Disordered" evidence="1">
    <location>
        <begin position="392"/>
        <end position="440"/>
    </location>
</feature>
<feature type="compositionally biased region" description="Polar residues" evidence="1">
    <location>
        <begin position="425"/>
        <end position="439"/>
    </location>
</feature>
<feature type="transmembrane region" description="Helical" evidence="2">
    <location>
        <begin position="36"/>
        <end position="55"/>
    </location>
</feature>
<accession>A0A8H3BHP4</accession>
<name>A0A8H3BHP4_9AGAM</name>
<dbReference type="Proteomes" id="UP000663841">
    <property type="component" value="Unassembled WGS sequence"/>
</dbReference>
<dbReference type="EMBL" id="CAJMWW010000192">
    <property type="protein sequence ID" value="CAE6456504.1"/>
    <property type="molecule type" value="Genomic_DNA"/>
</dbReference>
<evidence type="ECO:0000313" key="3">
    <source>
        <dbReference type="EMBL" id="CAE6456504.1"/>
    </source>
</evidence>
<evidence type="ECO:0000256" key="1">
    <source>
        <dbReference type="SAM" id="MobiDB-lite"/>
    </source>
</evidence>
<sequence>MSSTLATHPMPLIALVATIVIAANQGQQFVESMTSTLSVAVWELVAAPLLLLAFISICPLVFIFTAIIVLPVLALVAALLLIIVIVKNVAQLGSQLAPIRTVHVPRTMVFQLYPTLEAQPTPINDTLVTSIPQPLVQPRRFKKRRPINYSGARPAPTIDPLNNAHTRLTAHIARIRSKAWQTEASKEASTPVPELVPIPVTPVATTLPLNDQVGSTKTHSGSTIPSTLVGTDLLAPRVNVKLNALTEAQEQEELVSIATLDSPLSLPGTSSKFEVGIETTGLECTSAPDAPVIETESLPLSTAFVSNTKPDSYAHHTDLVSDSRPIPTNEQGPTSSLDLIVKATSHSVTVSMVGQNTAEIVTHTIPEFVGELVVNDTTVSTAQHVCPSYLSSTLRPMGPEQQFDIPPPTPTTPPQSDKPVLPVTAPSSTQANSNTTPPDLSTFVCDLPAQTPATTIPDDILQAEIEMPVAPAYQDILTEMGLFFDGLVDAPPTLGTSAPTTVDQDSQLGYMRNMSGAAAFTSDIVSTFLPDPIEDYEMFGLDMTQVDVDMTLPSDAELLQLAAAALDAERMDWSHDAVHPVAAGPQNENGPAPLTDQELLELDIFLQMAVDLLAPLIPEISNETFPTADTILDSEALTILPTGDELLTWAGAAIAESTGMVLDDYISMDFDLNLTEADMLLDPSQLEPLDQATQSMIADLTNEVFGPSGAYNPNDLSPFGFADSSSSDPQFDPSELAKMWDELGASLKDWVEQDPGAMNFNEEDMMRMLLEFDALDLTCSPLHMTANKTSTSTPALLGHAPAVQPRRKIKKLPLRRTAIENHARAMMSQEV</sequence>
<evidence type="ECO:0000256" key="2">
    <source>
        <dbReference type="SAM" id="Phobius"/>
    </source>
</evidence>
<evidence type="ECO:0000313" key="4">
    <source>
        <dbReference type="Proteomes" id="UP000663841"/>
    </source>
</evidence>
<keyword evidence="2" id="KW-0812">Transmembrane</keyword>
<dbReference type="AlphaFoldDB" id="A0A8H3BHP4"/>
<organism evidence="3 4">
    <name type="scientific">Rhizoctonia solani</name>
    <dbReference type="NCBI Taxonomy" id="456999"/>
    <lineage>
        <taxon>Eukaryota</taxon>
        <taxon>Fungi</taxon>
        <taxon>Dikarya</taxon>
        <taxon>Basidiomycota</taxon>
        <taxon>Agaricomycotina</taxon>
        <taxon>Agaricomycetes</taxon>
        <taxon>Cantharellales</taxon>
        <taxon>Ceratobasidiaceae</taxon>
        <taxon>Rhizoctonia</taxon>
    </lineage>
</organism>
<reference evidence="3" key="1">
    <citation type="submission" date="2021-01" db="EMBL/GenBank/DDBJ databases">
        <authorList>
            <person name="Kaushik A."/>
        </authorList>
    </citation>
    <scope>NUCLEOTIDE SEQUENCE</scope>
    <source>
        <strain evidence="3">AG3-T5</strain>
    </source>
</reference>
<feature type="region of interest" description="Disordered" evidence="1">
    <location>
        <begin position="315"/>
        <end position="334"/>
    </location>
</feature>